<evidence type="ECO:0000256" key="2">
    <source>
        <dbReference type="ARBA" id="ARBA00022741"/>
    </source>
</evidence>
<comment type="caution">
    <text evidence="5">The sequence shown here is derived from an EMBL/GenBank/DDBJ whole genome shotgun (WGS) entry which is preliminary data.</text>
</comment>
<organism evidence="5 6">
    <name type="scientific">Paenibacillus rhizolycopersici</name>
    <dbReference type="NCBI Taxonomy" id="2780073"/>
    <lineage>
        <taxon>Bacteria</taxon>
        <taxon>Bacillati</taxon>
        <taxon>Bacillota</taxon>
        <taxon>Bacilli</taxon>
        <taxon>Bacillales</taxon>
        <taxon>Paenibacillaceae</taxon>
        <taxon>Paenibacillus</taxon>
    </lineage>
</organism>
<dbReference type="EMBL" id="JADCNN020000020">
    <property type="protein sequence ID" value="MBM6997585.1"/>
    <property type="molecule type" value="Genomic_DNA"/>
</dbReference>
<dbReference type="InterPro" id="IPR003593">
    <property type="entry name" value="AAA+_ATPase"/>
</dbReference>
<name>A0ABS2H838_9BACL</name>
<keyword evidence="1" id="KW-0813">Transport</keyword>
<dbReference type="InterPro" id="IPR051782">
    <property type="entry name" value="ABC_Transporter_VariousFunc"/>
</dbReference>
<dbReference type="SMART" id="SM00382">
    <property type="entry name" value="AAA"/>
    <property type="match status" value="1"/>
</dbReference>
<dbReference type="InterPro" id="IPR003439">
    <property type="entry name" value="ABC_transporter-like_ATP-bd"/>
</dbReference>
<gene>
    <name evidence="5" type="ORF">IM700_018145</name>
</gene>
<evidence type="ECO:0000313" key="5">
    <source>
        <dbReference type="EMBL" id="MBM6997585.1"/>
    </source>
</evidence>
<accession>A0ABS2H838</accession>
<evidence type="ECO:0000313" key="6">
    <source>
        <dbReference type="Proteomes" id="UP001516620"/>
    </source>
</evidence>
<dbReference type="GO" id="GO:0005524">
    <property type="term" value="F:ATP binding"/>
    <property type="evidence" value="ECO:0007669"/>
    <property type="project" value="UniProtKB-KW"/>
</dbReference>
<keyword evidence="6" id="KW-1185">Reference proteome</keyword>
<dbReference type="Pfam" id="PF00005">
    <property type="entry name" value="ABC_tran"/>
    <property type="match status" value="1"/>
</dbReference>
<dbReference type="CDD" id="cd03230">
    <property type="entry name" value="ABC_DR_subfamily_A"/>
    <property type="match status" value="1"/>
</dbReference>
<dbReference type="PROSITE" id="PS50893">
    <property type="entry name" value="ABC_TRANSPORTER_2"/>
    <property type="match status" value="1"/>
</dbReference>
<dbReference type="InterPro" id="IPR027417">
    <property type="entry name" value="P-loop_NTPase"/>
</dbReference>
<dbReference type="PANTHER" id="PTHR42939:SF2">
    <property type="entry name" value="ABC-TYPE TRANSPORTER ATP-BINDING PROTEIN ECSA"/>
    <property type="match status" value="1"/>
</dbReference>
<protein>
    <submittedName>
        <fullName evidence="5">ABC transporter ATP-binding protein</fullName>
    </submittedName>
</protein>
<dbReference type="Gene3D" id="3.40.50.300">
    <property type="entry name" value="P-loop containing nucleotide triphosphate hydrolases"/>
    <property type="match status" value="1"/>
</dbReference>
<dbReference type="PANTHER" id="PTHR42939">
    <property type="entry name" value="ABC TRANSPORTER ATP-BINDING PROTEIN ALBC-RELATED"/>
    <property type="match status" value="1"/>
</dbReference>
<evidence type="ECO:0000259" key="4">
    <source>
        <dbReference type="PROSITE" id="PS50893"/>
    </source>
</evidence>
<keyword evidence="2" id="KW-0547">Nucleotide-binding</keyword>
<sequence length="245" mass="26908">MTHRFEEILLEQAQAWLEVNIDQAGYETGNAAIKNISLAVKPGVLTGLIGPNGAGKSTTLKAILGLLPFADATVEFHGKANHYAYIPEQPVFYDTLTLWEHLGLAAAVYGMDEPEFVREAGALLEKFRMTESRDLLPGGFSKGMRQKMMLMIGFLGRPDVYIVDEPFIGLDPRATKDFLGLLEEERRRGAGVLMSTHVLDTAERICDELILISEGRVRASGSLDDIRTAANMPSASLFDCFDALT</sequence>
<dbReference type="Proteomes" id="UP001516620">
    <property type="component" value="Unassembled WGS sequence"/>
</dbReference>
<keyword evidence="3 5" id="KW-0067">ATP-binding</keyword>
<feature type="domain" description="ABC transporter" evidence="4">
    <location>
        <begin position="16"/>
        <end position="239"/>
    </location>
</feature>
<proteinExistence type="predicted"/>
<evidence type="ECO:0000256" key="1">
    <source>
        <dbReference type="ARBA" id="ARBA00022448"/>
    </source>
</evidence>
<dbReference type="SUPFAM" id="SSF52540">
    <property type="entry name" value="P-loop containing nucleoside triphosphate hydrolases"/>
    <property type="match status" value="1"/>
</dbReference>
<reference evidence="5 6" key="1">
    <citation type="submission" date="2021-01" db="EMBL/GenBank/DDBJ databases">
        <title>Paenibacillus sp.nov. isolated from the rhizosphere soil of tomato plant.</title>
        <authorList>
            <person name="Thin K.K."/>
            <person name="Zhang X."/>
            <person name="He S."/>
        </authorList>
    </citation>
    <scope>NUCLEOTIDE SEQUENCE [LARGE SCALE GENOMIC DNA]</scope>
    <source>
        <strain evidence="5 6">DXFW5</strain>
    </source>
</reference>
<evidence type="ECO:0000256" key="3">
    <source>
        <dbReference type="ARBA" id="ARBA00022840"/>
    </source>
</evidence>